<sequence>MKKTFRILLAVLILFQFATIAFGAFKGQPLHIIFKGLNTKAGPLSLDNGESPQCLNVHTNIFGTLLKRKGFSKLNSSAPIHTGSNPAGNGLFDYAVDTITRKQVAFFGNTLNKMDALDGTWDTIHEADDITLSDDIVNFENFNGTLIWTNWSRDTLQSWDGSEAATRCVEAAPLGKYIIKAYTRAFIAGLSANPLRYHFSAVDDHTTWDLTNDFETLDAPSGDESRGFGLLKGRLYGFTKFTVNLISNQGGNPLFLSLKRLDGVGCGAPRSIQTVNIPTLGESMVWLTEDKRIVAWNGSTLKIVSDKISSDNRLSSVSMPLINSDVMEKAHAVIFEENGWYVLFVPLGSTIETGIVWDYKTDTLWPFSNQDFLSSTLFETSNGIIPYVLGNSNGFAYRWLNGNDDDGTAINGTWDSRKWDFGSLPFLKKGQTVWVVTKTIGEIDLTFENRYDWNTSYENSTAFTMSDNEWVLGDVLPVTLGGNEAKTHRVDISRNFNSYQIRLSNNSTDAAFEVFSLDVVAANLGAVGEVSE</sequence>
<protein>
    <submittedName>
        <fullName evidence="1">Uncharacterized protein</fullName>
    </submittedName>
</protein>
<evidence type="ECO:0000313" key="1">
    <source>
        <dbReference type="EMBL" id="KKM64944.1"/>
    </source>
</evidence>
<comment type="caution">
    <text evidence="1">The sequence shown here is derived from an EMBL/GenBank/DDBJ whole genome shotgun (WGS) entry which is preliminary data.</text>
</comment>
<reference evidence="1" key="1">
    <citation type="journal article" date="2015" name="Nature">
        <title>Complex archaea that bridge the gap between prokaryotes and eukaryotes.</title>
        <authorList>
            <person name="Spang A."/>
            <person name="Saw J.H."/>
            <person name="Jorgensen S.L."/>
            <person name="Zaremba-Niedzwiedzka K."/>
            <person name="Martijn J."/>
            <person name="Lind A.E."/>
            <person name="van Eijk R."/>
            <person name="Schleper C."/>
            <person name="Guy L."/>
            <person name="Ettema T.J."/>
        </authorList>
    </citation>
    <scope>NUCLEOTIDE SEQUENCE</scope>
</reference>
<dbReference type="EMBL" id="LAZR01010808">
    <property type="protein sequence ID" value="KKM64944.1"/>
    <property type="molecule type" value="Genomic_DNA"/>
</dbReference>
<organism evidence="1">
    <name type="scientific">marine sediment metagenome</name>
    <dbReference type="NCBI Taxonomy" id="412755"/>
    <lineage>
        <taxon>unclassified sequences</taxon>
        <taxon>metagenomes</taxon>
        <taxon>ecological metagenomes</taxon>
    </lineage>
</organism>
<name>A0A0F9J5D1_9ZZZZ</name>
<accession>A0A0F9J5D1</accession>
<gene>
    <name evidence="1" type="ORF">LCGC14_1496270</name>
</gene>
<proteinExistence type="predicted"/>
<dbReference type="AlphaFoldDB" id="A0A0F9J5D1"/>